<keyword evidence="1" id="KW-0472">Membrane</keyword>
<keyword evidence="1" id="KW-0812">Transmembrane</keyword>
<dbReference type="Proteomes" id="UP000019335">
    <property type="component" value="Chromosome 16"/>
</dbReference>
<protein>
    <recommendedName>
        <fullName evidence="4">Transmembrane protein</fullName>
    </recommendedName>
</protein>
<gene>
    <name evidence="2" type="ORF">Naga_101519g2</name>
</gene>
<evidence type="ECO:0000256" key="1">
    <source>
        <dbReference type="SAM" id="Phobius"/>
    </source>
</evidence>
<proteinExistence type="predicted"/>
<keyword evidence="3" id="KW-1185">Reference proteome</keyword>
<feature type="transmembrane region" description="Helical" evidence="1">
    <location>
        <begin position="74"/>
        <end position="92"/>
    </location>
</feature>
<name>W7T9N5_9STRA</name>
<evidence type="ECO:0008006" key="4">
    <source>
        <dbReference type="Google" id="ProtNLM"/>
    </source>
</evidence>
<evidence type="ECO:0000313" key="3">
    <source>
        <dbReference type="Proteomes" id="UP000019335"/>
    </source>
</evidence>
<accession>W7T9N5</accession>
<organism evidence="2 3">
    <name type="scientific">Nannochloropsis gaditana</name>
    <dbReference type="NCBI Taxonomy" id="72520"/>
    <lineage>
        <taxon>Eukaryota</taxon>
        <taxon>Sar</taxon>
        <taxon>Stramenopiles</taxon>
        <taxon>Ochrophyta</taxon>
        <taxon>Eustigmatophyceae</taxon>
        <taxon>Eustigmatales</taxon>
        <taxon>Monodopsidaceae</taxon>
        <taxon>Nannochloropsis</taxon>
    </lineage>
</organism>
<dbReference type="EMBL" id="AZIL01001535">
    <property type="protein sequence ID" value="EWM23725.1"/>
    <property type="molecule type" value="Genomic_DNA"/>
</dbReference>
<keyword evidence="1" id="KW-1133">Transmembrane helix</keyword>
<comment type="caution">
    <text evidence="2">The sequence shown here is derived from an EMBL/GenBank/DDBJ whole genome shotgun (WGS) entry which is preliminary data.</text>
</comment>
<sequence length="115" mass="13232">MPCRYIPLDWDAEGVRSSRFVFLRFFPGVRVVPCPHGLSRRSGLASTLVFSFSSPYKMLWSFVMFARVTCLRKMIPSRCIVFFGTFALALFLKRCLRDLGRRPTHMVFLSTVSAI</sequence>
<reference evidence="2 3" key="1">
    <citation type="journal article" date="2014" name="Mol. Plant">
        <title>Chromosome Scale Genome Assembly and Transcriptome Profiling of Nannochloropsis gaditana in Nitrogen Depletion.</title>
        <authorList>
            <person name="Corteggiani Carpinelli E."/>
            <person name="Telatin A."/>
            <person name="Vitulo N."/>
            <person name="Forcato C."/>
            <person name="D'Angelo M."/>
            <person name="Schiavon R."/>
            <person name="Vezzi A."/>
            <person name="Giacometti G.M."/>
            <person name="Morosinotto T."/>
            <person name="Valle G."/>
        </authorList>
    </citation>
    <scope>NUCLEOTIDE SEQUENCE [LARGE SCALE GENOMIC DNA]</scope>
    <source>
        <strain evidence="2 3">B-31</strain>
    </source>
</reference>
<dbReference type="AlphaFoldDB" id="W7T9N5"/>
<evidence type="ECO:0000313" key="2">
    <source>
        <dbReference type="EMBL" id="EWM23725.1"/>
    </source>
</evidence>